<dbReference type="EMBL" id="CVRS01000016">
    <property type="protein sequence ID" value="CRL33055.1"/>
    <property type="molecule type" value="Genomic_DNA"/>
</dbReference>
<dbReference type="Pfam" id="PF12645">
    <property type="entry name" value="HTH_16"/>
    <property type="match status" value="1"/>
</dbReference>
<dbReference type="EMBL" id="QSFX01000001">
    <property type="protein sequence ID" value="RHA91831.1"/>
    <property type="molecule type" value="Genomic_DNA"/>
</dbReference>
<keyword evidence="4" id="KW-1185">Reference proteome</keyword>
<dbReference type="Proteomes" id="UP000049828">
    <property type="component" value="Unassembled WGS sequence"/>
</dbReference>
<feature type="domain" description="Helix-turn-helix conjugative transposon-like" evidence="1">
    <location>
        <begin position="11"/>
        <end position="75"/>
    </location>
</feature>
<name>A0A0M6WCV7_9FIRM</name>
<reference evidence="2" key="1">
    <citation type="submission" date="2015-05" db="EMBL/GenBank/DDBJ databases">
        <authorList>
            <person name="Wang D.B."/>
            <person name="Wang M."/>
        </authorList>
    </citation>
    <scope>NUCLEOTIDE SEQUENCE [LARGE SCALE GENOMIC DNA]</scope>
    <source>
        <strain evidence="2">L1-83</strain>
    </source>
</reference>
<dbReference type="RefSeq" id="WP_006857574.1">
    <property type="nucleotide sequence ID" value="NZ_CABJFX010000001.1"/>
</dbReference>
<evidence type="ECO:0000313" key="4">
    <source>
        <dbReference type="Proteomes" id="UP000049828"/>
    </source>
</evidence>
<dbReference type="Proteomes" id="UP000283492">
    <property type="component" value="Unassembled WGS sequence"/>
</dbReference>
<proteinExistence type="predicted"/>
<dbReference type="OrthoDB" id="9801453at2"/>
<evidence type="ECO:0000313" key="3">
    <source>
        <dbReference type="EMBL" id="RHA91831.1"/>
    </source>
</evidence>
<dbReference type="InterPro" id="IPR024760">
    <property type="entry name" value="HTH_dom_conjug_TS-like"/>
</dbReference>
<evidence type="ECO:0000259" key="1">
    <source>
        <dbReference type="Pfam" id="PF12645"/>
    </source>
</evidence>
<evidence type="ECO:0000313" key="5">
    <source>
        <dbReference type="Proteomes" id="UP000283492"/>
    </source>
</evidence>
<dbReference type="GeneID" id="79841661"/>
<gene>
    <name evidence="3" type="ORF">DW914_01205</name>
    <name evidence="2" type="ORF">RIL183_01191</name>
</gene>
<protein>
    <submittedName>
        <fullName evidence="3">Helix-turn-helix domain-containing protein</fullName>
    </submittedName>
</protein>
<dbReference type="AlphaFoldDB" id="A0A0M6WCV7"/>
<reference evidence="3 5" key="3">
    <citation type="submission" date="2018-08" db="EMBL/GenBank/DDBJ databases">
        <title>A genome reference for cultivated species of the human gut microbiota.</title>
        <authorList>
            <person name="Zou Y."/>
            <person name="Xue W."/>
            <person name="Luo G."/>
        </authorList>
    </citation>
    <scope>NUCLEOTIDE SEQUENCE [LARGE SCALE GENOMIC DNA]</scope>
    <source>
        <strain evidence="3 5">AM42-1AC</strain>
    </source>
</reference>
<organism evidence="2 4">
    <name type="scientific">Roseburia inulinivorans</name>
    <dbReference type="NCBI Taxonomy" id="360807"/>
    <lineage>
        <taxon>Bacteria</taxon>
        <taxon>Bacillati</taxon>
        <taxon>Bacillota</taxon>
        <taxon>Clostridia</taxon>
        <taxon>Lachnospirales</taxon>
        <taxon>Lachnospiraceae</taxon>
        <taxon>Roseburia</taxon>
    </lineage>
</organism>
<sequence length="79" mass="8936">MMKSTKKCPLFSTISLAADGDEVAIEKILNHYDAYISKASLRPFYDEHGNMYIVVDMELKGRIRAALIKAILGFEVRVK</sequence>
<accession>A0A0M6WCV7</accession>
<reference evidence="4" key="2">
    <citation type="submission" date="2015-05" db="EMBL/GenBank/DDBJ databases">
        <authorList>
            <consortium name="Pathogen Informatics"/>
        </authorList>
    </citation>
    <scope>NUCLEOTIDE SEQUENCE [LARGE SCALE GENOMIC DNA]</scope>
    <source>
        <strain evidence="4">L1-83</strain>
    </source>
</reference>
<evidence type="ECO:0000313" key="2">
    <source>
        <dbReference type="EMBL" id="CRL33055.1"/>
    </source>
</evidence>